<sequence length="230" mass="26476">MKLKLKNIGMLKKAEVTLNRLCVIAGENDNGKSTIGKIVFCIVKALNKHKEELNASKEHEVQEFFEDFYFTLRSHLNDEIDKSARSIVFKQMDLLLREDVNAETSMQLFDDTWQILMQHNVLSMSDLSFIDEFKQKLISIVEEPEDQKRVLERAFTKTFVSEFDSQVLFRGADEGSIELWDDSLKLLELIVDKANKVSVYEDAKPILIRDAVVPPFLVAILGRNSIKKSF</sequence>
<accession>A0A2X1WJI6</accession>
<gene>
    <name evidence="1" type="ORF">NCTC11009_01956</name>
</gene>
<name>A0A2X1WJI6_9BURK</name>
<dbReference type="EMBL" id="UATH01000001">
    <property type="protein sequence ID" value="SPY08724.1"/>
    <property type="molecule type" value="Genomic_DNA"/>
</dbReference>
<dbReference type="Proteomes" id="UP000250242">
    <property type="component" value="Unassembled WGS sequence"/>
</dbReference>
<reference evidence="1 2" key="1">
    <citation type="submission" date="2018-06" db="EMBL/GenBank/DDBJ databases">
        <authorList>
            <consortium name="Pathogen Informatics"/>
            <person name="Doyle S."/>
        </authorList>
    </citation>
    <scope>NUCLEOTIDE SEQUENCE [LARGE SCALE GENOMIC DNA]</scope>
    <source>
        <strain evidence="1 2">NCTC11009</strain>
    </source>
</reference>
<evidence type="ECO:0000313" key="2">
    <source>
        <dbReference type="Proteomes" id="UP000250242"/>
    </source>
</evidence>
<organism evidence="1 2">
    <name type="scientific">Oligella urethralis</name>
    <dbReference type="NCBI Taxonomy" id="90245"/>
    <lineage>
        <taxon>Bacteria</taxon>
        <taxon>Pseudomonadati</taxon>
        <taxon>Pseudomonadota</taxon>
        <taxon>Betaproteobacteria</taxon>
        <taxon>Burkholderiales</taxon>
        <taxon>Alcaligenaceae</taxon>
        <taxon>Oligella</taxon>
    </lineage>
</organism>
<dbReference type="RefSeq" id="WP_181464237.1">
    <property type="nucleotide sequence ID" value="NZ_UATH01000001.1"/>
</dbReference>
<protein>
    <submittedName>
        <fullName evidence="1">Uncharacterized conserved protein</fullName>
    </submittedName>
</protein>
<dbReference type="AlphaFoldDB" id="A0A2X1WJI6"/>
<evidence type="ECO:0000313" key="1">
    <source>
        <dbReference type="EMBL" id="SPY08724.1"/>
    </source>
</evidence>
<proteinExistence type="predicted"/>